<protein>
    <submittedName>
        <fullName evidence="1">Uncharacterized protein</fullName>
    </submittedName>
</protein>
<dbReference type="STRING" id="1524460.IX84_15060"/>
<dbReference type="AlphaFoldDB" id="A0A098S791"/>
<comment type="caution">
    <text evidence="1">The sequence shown here is derived from an EMBL/GenBank/DDBJ whole genome shotgun (WGS) entry which is preliminary data.</text>
</comment>
<gene>
    <name evidence="1" type="ORF">IX84_15060</name>
</gene>
<name>A0A098S791_9BACT</name>
<sequence>MGAQQIRDVLHYRIEQADERFLQVIYAMVEAYAHQHELDTDMEHPMGYQAGEPLTLEELKAKVARAESQADQGMSYTVSEVRKEASTWLKGSTE</sequence>
<dbReference type="Proteomes" id="UP000029736">
    <property type="component" value="Unassembled WGS sequence"/>
</dbReference>
<accession>A0A098S791</accession>
<evidence type="ECO:0000313" key="2">
    <source>
        <dbReference type="Proteomes" id="UP000029736"/>
    </source>
</evidence>
<keyword evidence="2" id="KW-1185">Reference proteome</keyword>
<reference evidence="1 2" key="1">
    <citation type="journal article" date="2014" name="Int. J. Syst. Evol. Microbiol.">
        <title>Phaeodactylibacter xiamenensis gen. nov., sp. nov., a member of the family Saprospiraceae isolated from the marine alga Phaeodactylum tricornutum.</title>
        <authorList>
            <person name="Chen Z.Jr."/>
            <person name="Lei X."/>
            <person name="Lai Q."/>
            <person name="Li Y."/>
            <person name="Zhang B."/>
            <person name="Zhang J."/>
            <person name="Zhang H."/>
            <person name="Yang L."/>
            <person name="Zheng W."/>
            <person name="Tian Y."/>
            <person name="Yu Z."/>
            <person name="Xu H.Jr."/>
            <person name="Zheng T."/>
        </authorList>
    </citation>
    <scope>NUCLEOTIDE SEQUENCE [LARGE SCALE GENOMIC DNA]</scope>
    <source>
        <strain evidence="1 2">KD52</strain>
    </source>
</reference>
<evidence type="ECO:0000313" key="1">
    <source>
        <dbReference type="EMBL" id="KGE87523.1"/>
    </source>
</evidence>
<proteinExistence type="predicted"/>
<organism evidence="1 2">
    <name type="scientific">Phaeodactylibacter xiamenensis</name>
    <dbReference type="NCBI Taxonomy" id="1524460"/>
    <lineage>
        <taxon>Bacteria</taxon>
        <taxon>Pseudomonadati</taxon>
        <taxon>Bacteroidota</taxon>
        <taxon>Saprospiria</taxon>
        <taxon>Saprospirales</taxon>
        <taxon>Haliscomenobacteraceae</taxon>
        <taxon>Phaeodactylibacter</taxon>
    </lineage>
</organism>
<dbReference type="EMBL" id="JPOS01000035">
    <property type="protein sequence ID" value="KGE87523.1"/>
    <property type="molecule type" value="Genomic_DNA"/>
</dbReference>